<organism evidence="3">
    <name type="scientific">Mediterraneibacter gnavus</name>
    <name type="common">Ruminococcus gnavus</name>
    <dbReference type="NCBI Taxonomy" id="33038"/>
    <lineage>
        <taxon>Bacteria</taxon>
        <taxon>Bacillati</taxon>
        <taxon>Bacillota</taxon>
        <taxon>Clostridia</taxon>
        <taxon>Lachnospirales</taxon>
        <taxon>Lachnospiraceae</taxon>
        <taxon>Mediterraneibacter</taxon>
    </lineage>
</organism>
<dbReference type="RefSeq" id="WP_022037520.1">
    <property type="nucleotide sequence ID" value="NZ_AP031447.1"/>
</dbReference>
<dbReference type="EMBL" id="JAPRAY010000013">
    <property type="protein sequence ID" value="MCZ0667925.1"/>
    <property type="molecule type" value="Genomic_DNA"/>
</dbReference>
<evidence type="ECO:0000313" key="1">
    <source>
        <dbReference type="EMBL" id="MCZ0667925.1"/>
    </source>
</evidence>
<reference evidence="2" key="3">
    <citation type="submission" date="2023-01" db="EMBL/GenBank/DDBJ databases">
        <title>Human gut microbiome strain richness.</title>
        <authorList>
            <person name="Chen-Liaw A."/>
        </authorList>
    </citation>
    <scope>NUCLEOTIDE SEQUENCE</scope>
    <source>
        <strain evidence="2">1001217st1_A9_1001217B_191108</strain>
    </source>
</reference>
<dbReference type="Proteomes" id="UP001211731">
    <property type="component" value="Unassembled WGS sequence"/>
</dbReference>
<name>A0A6N3DB36_MEDGN</name>
<dbReference type="EMBL" id="JAQMLR010000014">
    <property type="protein sequence ID" value="MDB8739635.1"/>
    <property type="molecule type" value="Genomic_DNA"/>
</dbReference>
<evidence type="ECO:0000313" key="2">
    <source>
        <dbReference type="EMBL" id="MDB8739635.1"/>
    </source>
</evidence>
<reference evidence="1" key="2">
    <citation type="submission" date="2022-11" db="EMBL/GenBank/DDBJ databases">
        <title>Temperate bacteriophages infecting mucin-degrading bacterium Ruminococcus gnavus from the human gut.</title>
        <authorList>
            <person name="Buttimer C."/>
        </authorList>
    </citation>
    <scope>NUCLEOTIDE SEQUENCE</scope>
    <source>
        <strain evidence="1">CCUG 49994</strain>
    </source>
</reference>
<dbReference type="EMBL" id="CACRUU010000075">
    <property type="protein sequence ID" value="VYU24508.1"/>
    <property type="molecule type" value="Genomic_DNA"/>
</dbReference>
<evidence type="ECO:0000313" key="3">
    <source>
        <dbReference type="EMBL" id="VYU24508.1"/>
    </source>
</evidence>
<accession>A0A6N3DB36</accession>
<dbReference type="AlphaFoldDB" id="A0A6N3DB36"/>
<proteinExistence type="predicted"/>
<sequence>MDQRILNMTAGQVIEYSRLVSRREELRQFPEEEGAVAELKLIEERIKELGFE</sequence>
<gene>
    <name evidence="1" type="ORF">OZZ17_10265</name>
    <name evidence="2" type="ORF">PNU63_12775</name>
    <name evidence="3" type="ORF">RGLFYP36_00950</name>
</gene>
<dbReference type="Proteomes" id="UP001079535">
    <property type="component" value="Unassembled WGS sequence"/>
</dbReference>
<reference evidence="3" key="1">
    <citation type="submission" date="2019-11" db="EMBL/GenBank/DDBJ databases">
        <authorList>
            <person name="Feng L."/>
        </authorList>
    </citation>
    <scope>NUCLEOTIDE SEQUENCE</scope>
    <source>
        <strain evidence="3">RgnavusLFYP36</strain>
    </source>
</reference>
<protein>
    <submittedName>
        <fullName evidence="3">Uncharacterized protein</fullName>
    </submittedName>
</protein>